<dbReference type="Ensembl" id="ENSSLUT00000001860.1">
    <property type="protein sequence ID" value="ENSSLUP00000001779.1"/>
    <property type="gene ID" value="ENSSLUG00000000838.1"/>
</dbReference>
<dbReference type="PRINTS" id="PR01042">
    <property type="entry name" value="TRNASYNTHASP"/>
</dbReference>
<keyword evidence="10" id="KW-1185">Reference proteome</keyword>
<dbReference type="InterPro" id="IPR006195">
    <property type="entry name" value="aa-tRNA-synth_II"/>
</dbReference>
<keyword evidence="3" id="KW-0436">Ligase</keyword>
<comment type="similarity">
    <text evidence="1">Belongs to the class-II aminoacyl-tRNA synthetase family.</text>
</comment>
<dbReference type="InterPro" id="IPR002312">
    <property type="entry name" value="Asp/Asn-tRNA-synth_IIb"/>
</dbReference>
<evidence type="ECO:0000313" key="9">
    <source>
        <dbReference type="Ensembl" id="ENSSLUP00000001779.1"/>
    </source>
</evidence>
<dbReference type="SUPFAM" id="SSF55681">
    <property type="entry name" value="Class II aaRS and biotin synthetases"/>
    <property type="match status" value="1"/>
</dbReference>
<protein>
    <recommendedName>
        <fullName evidence="2">asparagine--tRNA ligase</fullName>
        <ecNumber evidence="2">6.1.1.22</ecNumber>
    </recommendedName>
</protein>
<evidence type="ECO:0000313" key="10">
    <source>
        <dbReference type="Proteomes" id="UP000694568"/>
    </source>
</evidence>
<dbReference type="PROSITE" id="PS50862">
    <property type="entry name" value="AA_TRNA_LIGASE_II"/>
    <property type="match status" value="1"/>
</dbReference>
<evidence type="ECO:0000256" key="4">
    <source>
        <dbReference type="ARBA" id="ARBA00022741"/>
    </source>
</evidence>
<proteinExistence type="inferred from homology"/>
<dbReference type="InterPro" id="IPR004365">
    <property type="entry name" value="NA-bd_OB_tRNA"/>
</dbReference>
<gene>
    <name evidence="9" type="primary">nars2</name>
</gene>
<dbReference type="NCBIfam" id="TIGR00457">
    <property type="entry name" value="asnS"/>
    <property type="match status" value="1"/>
</dbReference>
<dbReference type="Gene3D" id="2.40.50.140">
    <property type="entry name" value="Nucleic acid-binding proteins"/>
    <property type="match status" value="1"/>
</dbReference>
<dbReference type="EC" id="6.1.1.22" evidence="2"/>
<dbReference type="InterPro" id="IPR004522">
    <property type="entry name" value="Asn-tRNA-ligase"/>
</dbReference>
<evidence type="ECO:0000259" key="8">
    <source>
        <dbReference type="PROSITE" id="PS50862"/>
    </source>
</evidence>
<dbReference type="CDD" id="cd00776">
    <property type="entry name" value="AsxRS_core"/>
    <property type="match status" value="1"/>
</dbReference>
<dbReference type="SUPFAM" id="SSF50249">
    <property type="entry name" value="Nucleic acid-binding proteins"/>
    <property type="match status" value="1"/>
</dbReference>
<reference evidence="9" key="2">
    <citation type="submission" date="2025-09" db="UniProtKB">
        <authorList>
            <consortium name="Ensembl"/>
        </authorList>
    </citation>
    <scope>IDENTIFICATION</scope>
</reference>
<evidence type="ECO:0000256" key="3">
    <source>
        <dbReference type="ARBA" id="ARBA00022598"/>
    </source>
</evidence>
<evidence type="ECO:0000256" key="2">
    <source>
        <dbReference type="ARBA" id="ARBA00012816"/>
    </source>
</evidence>
<dbReference type="InterPro" id="IPR045864">
    <property type="entry name" value="aa-tRNA-synth_II/BPL/LPL"/>
</dbReference>
<keyword evidence="4" id="KW-0547">Nucleotide-binding</keyword>
<sequence length="442" mass="49839">TTHYSFKLPTYCISVLAKGTGWVRSVRAQKANLFLHVNDGSSLLSLQVVASSELNDPLLTFGSAVEVTGTLRKSPHQNQPVELEAQQIHVVGECNPVDFPFKIKERHGLEYIRQFPHLRCRTNAFSSLLRIRSEAATAVHSYFKENGFVQIHTPVITSNDCEGAGELFQVEPSGPQNEEEENFFSVPAFLTVSGQLHLEVMSGAFSRVYTFGPTFRAENSQSRRHLAEFYMVEAEVSFTQSLEDLTKVMEDMFRSATEHVLAHCAEDVDLFHKHVTPGHRVSPEGRLFNLAIDILNRSSEKFAFPTDWGCDLQTEHEKYLVKHCGNIPVFVTDYPYDLKPFYARDNQDHPEHTAAAVDLLVPGVGELCGGSLREERLDLLRARLEEAGLEDTYSWYLDLRRFGSVPHGGFGLGFERYLQCILGVDNIKDVIPFPRFSHSCLL</sequence>
<dbReference type="GO" id="GO:0005739">
    <property type="term" value="C:mitochondrion"/>
    <property type="evidence" value="ECO:0007669"/>
    <property type="project" value="TreeGrafter"/>
</dbReference>
<keyword evidence="5" id="KW-0067">ATP-binding</keyword>
<keyword evidence="6" id="KW-0648">Protein biosynthesis</keyword>
<evidence type="ECO:0000256" key="7">
    <source>
        <dbReference type="ARBA" id="ARBA00023146"/>
    </source>
</evidence>
<evidence type="ECO:0000256" key="6">
    <source>
        <dbReference type="ARBA" id="ARBA00022917"/>
    </source>
</evidence>
<dbReference type="FunFam" id="3.30.930.10:FF:000016">
    <property type="entry name" value="Asparagine--tRNA ligase"/>
    <property type="match status" value="1"/>
</dbReference>
<dbReference type="InterPro" id="IPR004364">
    <property type="entry name" value="Aa-tRNA-synt_II"/>
</dbReference>
<dbReference type="Pfam" id="PF01336">
    <property type="entry name" value="tRNA_anti-codon"/>
    <property type="match status" value="1"/>
</dbReference>
<dbReference type="CDD" id="cd04318">
    <property type="entry name" value="EcAsnRS_like_N"/>
    <property type="match status" value="1"/>
</dbReference>
<dbReference type="GO" id="GO:0003676">
    <property type="term" value="F:nucleic acid binding"/>
    <property type="evidence" value="ECO:0007669"/>
    <property type="project" value="InterPro"/>
</dbReference>
<evidence type="ECO:0000256" key="5">
    <source>
        <dbReference type="ARBA" id="ARBA00022840"/>
    </source>
</evidence>
<feature type="domain" description="Aminoacyl-transfer RNA synthetases class-II family profile" evidence="8">
    <location>
        <begin position="129"/>
        <end position="432"/>
    </location>
</feature>
<keyword evidence="7" id="KW-0030">Aminoacyl-tRNA synthetase</keyword>
<dbReference type="NCBIfam" id="NF003037">
    <property type="entry name" value="PRK03932.1"/>
    <property type="match status" value="1"/>
</dbReference>
<dbReference type="GO" id="GO:0006421">
    <property type="term" value="P:asparaginyl-tRNA aminoacylation"/>
    <property type="evidence" value="ECO:0007669"/>
    <property type="project" value="InterPro"/>
</dbReference>
<dbReference type="AlphaFoldDB" id="A0A8C9WXF1"/>
<dbReference type="PANTHER" id="PTHR22594">
    <property type="entry name" value="ASPARTYL/LYSYL-TRNA SYNTHETASE"/>
    <property type="match status" value="1"/>
</dbReference>
<dbReference type="GO" id="GO:0005524">
    <property type="term" value="F:ATP binding"/>
    <property type="evidence" value="ECO:0007669"/>
    <property type="project" value="UniProtKB-KW"/>
</dbReference>
<accession>A0A8C9WXF1</accession>
<evidence type="ECO:0000256" key="1">
    <source>
        <dbReference type="ARBA" id="ARBA00008226"/>
    </source>
</evidence>
<name>A0A8C9WXF1_SANLU</name>
<dbReference type="Proteomes" id="UP000694568">
    <property type="component" value="Unplaced"/>
</dbReference>
<organism evidence="9 10">
    <name type="scientific">Sander lucioperca</name>
    <name type="common">Pike-perch</name>
    <name type="synonym">Perca lucioperca</name>
    <dbReference type="NCBI Taxonomy" id="283035"/>
    <lineage>
        <taxon>Eukaryota</taxon>
        <taxon>Metazoa</taxon>
        <taxon>Chordata</taxon>
        <taxon>Craniata</taxon>
        <taxon>Vertebrata</taxon>
        <taxon>Euteleostomi</taxon>
        <taxon>Actinopterygii</taxon>
        <taxon>Neopterygii</taxon>
        <taxon>Teleostei</taxon>
        <taxon>Neoteleostei</taxon>
        <taxon>Acanthomorphata</taxon>
        <taxon>Eupercaria</taxon>
        <taxon>Perciformes</taxon>
        <taxon>Percoidei</taxon>
        <taxon>Percidae</taxon>
        <taxon>Luciopercinae</taxon>
        <taxon>Sander</taxon>
    </lineage>
</organism>
<dbReference type="GeneTree" id="ENSGT01030000234618"/>
<dbReference type="GO" id="GO:0004816">
    <property type="term" value="F:asparagine-tRNA ligase activity"/>
    <property type="evidence" value="ECO:0007669"/>
    <property type="project" value="UniProtKB-EC"/>
</dbReference>
<reference evidence="9" key="1">
    <citation type="submission" date="2025-08" db="UniProtKB">
        <authorList>
            <consortium name="Ensembl"/>
        </authorList>
    </citation>
    <scope>IDENTIFICATION</scope>
</reference>
<dbReference type="InterPro" id="IPR012340">
    <property type="entry name" value="NA-bd_OB-fold"/>
</dbReference>
<dbReference type="PANTHER" id="PTHR22594:SF34">
    <property type="entry name" value="ASPARAGINE--TRNA LIGASE, MITOCHONDRIAL-RELATED"/>
    <property type="match status" value="1"/>
</dbReference>
<dbReference type="Gene3D" id="3.30.930.10">
    <property type="entry name" value="Bira Bifunctional Protein, Domain 2"/>
    <property type="match status" value="1"/>
</dbReference>
<dbReference type="Pfam" id="PF00152">
    <property type="entry name" value="tRNA-synt_2"/>
    <property type="match status" value="1"/>
</dbReference>